<comment type="caution">
    <text evidence="1">The sequence shown here is derived from an EMBL/GenBank/DDBJ whole genome shotgun (WGS) entry which is preliminary data.</text>
</comment>
<accession>A0ACC1JAL1</accession>
<dbReference type="Proteomes" id="UP001150603">
    <property type="component" value="Unassembled WGS sequence"/>
</dbReference>
<protein>
    <submittedName>
        <fullName evidence="1">Uncharacterized protein</fullName>
    </submittedName>
</protein>
<reference evidence="1" key="1">
    <citation type="submission" date="2022-07" db="EMBL/GenBank/DDBJ databases">
        <title>Phylogenomic reconstructions and comparative analyses of Kickxellomycotina fungi.</title>
        <authorList>
            <person name="Reynolds N.K."/>
            <person name="Stajich J.E."/>
            <person name="Barry K."/>
            <person name="Grigoriev I.V."/>
            <person name="Crous P."/>
            <person name="Smith M.E."/>
        </authorList>
    </citation>
    <scope>NUCLEOTIDE SEQUENCE</scope>
    <source>
        <strain evidence="1">NRRL 5244</strain>
    </source>
</reference>
<evidence type="ECO:0000313" key="2">
    <source>
        <dbReference type="Proteomes" id="UP001150603"/>
    </source>
</evidence>
<gene>
    <name evidence="1" type="ORF">FBU59_002736</name>
</gene>
<keyword evidence="2" id="KW-1185">Reference proteome</keyword>
<sequence length="173" mass="19684">MATVRVGIGCFVIKRVNGAVFFLLGKRQGSHGSGYWGLPGGHLDMGEDWSTCAARETFEECGIETDNIVFREATNDVFNPDLHYITLFHSSEIAKEFAHKPVRLMEPDKCQQWVWVSWQEFMENRAPLRDACIEHCFDAASQSEEISLDLLFLPLQNLKKKLQFCAESPVWLG</sequence>
<name>A0ACC1JAL1_9FUNG</name>
<dbReference type="EMBL" id="JANBPW010001571">
    <property type="protein sequence ID" value="KAJ1943979.1"/>
    <property type="molecule type" value="Genomic_DNA"/>
</dbReference>
<evidence type="ECO:0000313" key="1">
    <source>
        <dbReference type="EMBL" id="KAJ1943979.1"/>
    </source>
</evidence>
<proteinExistence type="predicted"/>
<organism evidence="1 2">
    <name type="scientific">Linderina macrospora</name>
    <dbReference type="NCBI Taxonomy" id="4868"/>
    <lineage>
        <taxon>Eukaryota</taxon>
        <taxon>Fungi</taxon>
        <taxon>Fungi incertae sedis</taxon>
        <taxon>Zoopagomycota</taxon>
        <taxon>Kickxellomycotina</taxon>
        <taxon>Kickxellomycetes</taxon>
        <taxon>Kickxellales</taxon>
        <taxon>Kickxellaceae</taxon>
        <taxon>Linderina</taxon>
    </lineage>
</organism>